<dbReference type="Pfam" id="PF25509">
    <property type="entry name" value="DUF7916"/>
    <property type="match status" value="1"/>
</dbReference>
<accession>A0ABW1USX4</accession>
<evidence type="ECO:0000313" key="2">
    <source>
        <dbReference type="EMBL" id="MFC6316185.1"/>
    </source>
</evidence>
<dbReference type="SUPFAM" id="SSF51366">
    <property type="entry name" value="Ribulose-phoshate binding barrel"/>
    <property type="match status" value="1"/>
</dbReference>
<keyword evidence="3" id="KW-1185">Reference proteome</keyword>
<feature type="domain" description="DUF7916" evidence="1">
    <location>
        <begin position="6"/>
        <end position="308"/>
    </location>
</feature>
<gene>
    <name evidence="2" type="ORF">ACFQHW_11470</name>
</gene>
<dbReference type="InterPro" id="IPR057238">
    <property type="entry name" value="DUF7916"/>
</dbReference>
<protein>
    <submittedName>
        <fullName evidence="2">Haloacid dehalogenase-like hydrolase</fullName>
    </submittedName>
</protein>
<dbReference type="Proteomes" id="UP001596310">
    <property type="component" value="Unassembled WGS sequence"/>
</dbReference>
<reference evidence="3" key="1">
    <citation type="journal article" date="2019" name="Int. J. Syst. Evol. Microbiol.">
        <title>The Global Catalogue of Microorganisms (GCM) 10K type strain sequencing project: providing services to taxonomists for standard genome sequencing and annotation.</title>
        <authorList>
            <consortium name="The Broad Institute Genomics Platform"/>
            <consortium name="The Broad Institute Genome Sequencing Center for Infectious Disease"/>
            <person name="Wu L."/>
            <person name="Ma J."/>
        </authorList>
    </citation>
    <scope>NUCLEOTIDE SEQUENCE [LARGE SCALE GENOMIC DNA]</scope>
    <source>
        <strain evidence="3">CCM 8897</strain>
    </source>
</reference>
<dbReference type="InterPro" id="IPR011060">
    <property type="entry name" value="RibuloseP-bd_barrel"/>
</dbReference>
<organism evidence="2 3">
    <name type="scientific">Lapidilactobacillus achengensis</name>
    <dbReference type="NCBI Taxonomy" id="2486000"/>
    <lineage>
        <taxon>Bacteria</taxon>
        <taxon>Bacillati</taxon>
        <taxon>Bacillota</taxon>
        <taxon>Bacilli</taxon>
        <taxon>Lactobacillales</taxon>
        <taxon>Lactobacillaceae</taxon>
        <taxon>Lapidilactobacillus</taxon>
    </lineage>
</organism>
<dbReference type="RefSeq" id="WP_125597042.1">
    <property type="nucleotide sequence ID" value="NZ_JBHSSM010000024.1"/>
</dbReference>
<evidence type="ECO:0000313" key="3">
    <source>
        <dbReference type="Proteomes" id="UP001596310"/>
    </source>
</evidence>
<sequence length="308" mass="32228">MVERLISAQSSEVLAMSAAELKTAIQASEGRVMLSEDVVTAQPLAETITNAEVASAFGADLILLNLFDVERPFILGLNEGEDSLANVQPDPESVHKLKHLIGRPVGLNLEPVNPHAAMLSDQFEVSQGRQATAASFQKAAALGFDFVCLTGNPGSGVDNEAIIKALKVAKANFPGLIIAGKMHGGGVNEPIIDEAVLGALIENGADIILVPAVGTVPGFTDAELLQVVRQAHAAGALVMSTIGTSQESASTSVIEQLAIRNKICGVDIQHLGDAGYSGVAPVENFIAMSKAIRGQRHTLNRMARSVNR</sequence>
<name>A0ABW1USX4_9LACO</name>
<proteinExistence type="predicted"/>
<comment type="caution">
    <text evidence="2">The sequence shown here is derived from an EMBL/GenBank/DDBJ whole genome shotgun (WGS) entry which is preliminary data.</text>
</comment>
<evidence type="ECO:0000259" key="1">
    <source>
        <dbReference type="Pfam" id="PF25509"/>
    </source>
</evidence>
<dbReference type="EMBL" id="JBHSSM010000024">
    <property type="protein sequence ID" value="MFC6316185.1"/>
    <property type="molecule type" value="Genomic_DNA"/>
</dbReference>